<gene>
    <name evidence="2" type="ORF">CGLO_07429</name>
</gene>
<evidence type="ECO:0000313" key="2">
    <source>
        <dbReference type="EMBL" id="EQB52906.1"/>
    </source>
</evidence>
<feature type="region of interest" description="Disordered" evidence="1">
    <location>
        <begin position="1"/>
        <end position="41"/>
    </location>
</feature>
<reference evidence="3" key="1">
    <citation type="journal article" date="2013" name="Mol. Plant Microbe Interact.">
        <title>Global aspects of pacC regulation of pathogenicity genes in Colletotrichum gloeosporioides as revealed by transcriptome analysis.</title>
        <authorList>
            <person name="Alkan N."/>
            <person name="Meng X."/>
            <person name="Friedlander G."/>
            <person name="Reuveni E."/>
            <person name="Sukno S."/>
            <person name="Sherman A."/>
            <person name="Thon M."/>
            <person name="Fluhr R."/>
            <person name="Prusky D."/>
        </authorList>
    </citation>
    <scope>NUCLEOTIDE SEQUENCE [LARGE SCALE GENOMIC DNA]</scope>
    <source>
        <strain evidence="3">Cg-14</strain>
    </source>
</reference>
<dbReference type="Proteomes" id="UP000015530">
    <property type="component" value="Unassembled WGS sequence"/>
</dbReference>
<organism evidence="2 3">
    <name type="scientific">Colletotrichum gloeosporioides (strain Cg-14)</name>
    <name type="common">Anthracnose fungus</name>
    <name type="synonym">Glomerella cingulata</name>
    <dbReference type="NCBI Taxonomy" id="1237896"/>
    <lineage>
        <taxon>Eukaryota</taxon>
        <taxon>Fungi</taxon>
        <taxon>Dikarya</taxon>
        <taxon>Ascomycota</taxon>
        <taxon>Pezizomycotina</taxon>
        <taxon>Sordariomycetes</taxon>
        <taxon>Hypocreomycetidae</taxon>
        <taxon>Glomerellales</taxon>
        <taxon>Glomerellaceae</taxon>
        <taxon>Colletotrichum</taxon>
        <taxon>Colletotrichum gloeosporioides species complex</taxon>
    </lineage>
</organism>
<evidence type="ECO:0000313" key="3">
    <source>
        <dbReference type="Proteomes" id="UP000015530"/>
    </source>
</evidence>
<accession>T0LMH2</accession>
<protein>
    <submittedName>
        <fullName evidence="2">Uncharacterized protein</fullName>
    </submittedName>
</protein>
<dbReference type="AlphaFoldDB" id="T0LMH2"/>
<dbReference type="EMBL" id="AMYD01001493">
    <property type="protein sequence ID" value="EQB52906.1"/>
    <property type="molecule type" value="Genomic_DNA"/>
</dbReference>
<sequence>MAPPGMDGRTYHNGGHNVTPRLEWPQTQSQTLAADSSSRGMERASINNLRTSFRSNLPPNPTIRAVTPEYHHPEVSPARLHLDLPSNLSEIHTRRLPKTAGCGIQ</sequence>
<feature type="compositionally biased region" description="Polar residues" evidence="1">
    <location>
        <begin position="25"/>
        <end position="41"/>
    </location>
</feature>
<name>T0LMH2_COLGC</name>
<dbReference type="STRING" id="1237896.T0LMH2"/>
<evidence type="ECO:0000256" key="1">
    <source>
        <dbReference type="SAM" id="MobiDB-lite"/>
    </source>
</evidence>
<comment type="caution">
    <text evidence="2">The sequence shown here is derived from an EMBL/GenBank/DDBJ whole genome shotgun (WGS) entry which is preliminary data.</text>
</comment>
<dbReference type="HOGENOM" id="CLU_2236389_0_0_1"/>
<proteinExistence type="predicted"/>